<dbReference type="SUPFAM" id="SSF110738">
    <property type="entry name" value="Glycerate kinase I"/>
    <property type="match status" value="1"/>
</dbReference>
<dbReference type="InterPro" id="IPR036129">
    <property type="entry name" value="Glycerate_kinase_sf"/>
</dbReference>
<dbReference type="PANTHER" id="PTHR21599:SF0">
    <property type="entry name" value="GLYCERATE KINASE"/>
    <property type="match status" value="1"/>
</dbReference>
<keyword evidence="3 4" id="KW-0418">Kinase</keyword>
<evidence type="ECO:0000256" key="1">
    <source>
        <dbReference type="ARBA" id="ARBA00006284"/>
    </source>
</evidence>
<accession>A0A242A4T1</accession>
<dbReference type="Gene3D" id="3.40.50.10350">
    <property type="entry name" value="Glycerate kinase, domain 1"/>
    <property type="match status" value="1"/>
</dbReference>
<dbReference type="GO" id="GO:0008887">
    <property type="term" value="F:glycerate kinase activity"/>
    <property type="evidence" value="ECO:0007669"/>
    <property type="project" value="UniProtKB-UniRule"/>
</dbReference>
<dbReference type="InterPro" id="IPR004381">
    <property type="entry name" value="Glycerate_kinase"/>
</dbReference>
<sequence length="382" mass="39708">MNIVAAIDSFKGSASSEELNAAALAGFSDDVKKCNIPIADGGEGTMAAIHADLGGKYIEVVTTDPLANEITAECLLTTFNGRKIAIIESAAVIGINLVEQTDDTTLNASSYGLGKMVLAVLKENVQQIYLTLGGTATSDGGLGFLQAIGATLESNQKNNPNLGNPLLWADTIDFATIDTRLAAVELIGLADVTNPYAGKNGFAHVFGPQKGASAATIERLDQRAETFIMHLPQSKQQYVNKAGSGAAGGLGGAILLAGGQLQSGFQTIASIIGFEEKIAQADFVITGEGRIDQQTDQGKVPFGVATIAHDLGIPVIVLCGSRQTNIGEMAHLAMGVFSIQQGPITLAEAMDHERTLANTYLTARGIAGIIDGIHKESAKKAK</sequence>
<dbReference type="InterPro" id="IPR018193">
    <property type="entry name" value="Glyc_kinase_flavodox-like_fold"/>
</dbReference>
<name>A0A242A4T1_9ENTE</name>
<comment type="similarity">
    <text evidence="1 4">Belongs to the glycerate kinase type-1 family.</text>
</comment>
<dbReference type="NCBIfam" id="TIGR00045">
    <property type="entry name" value="glycerate kinase"/>
    <property type="match status" value="1"/>
</dbReference>
<evidence type="ECO:0000256" key="3">
    <source>
        <dbReference type="ARBA" id="ARBA00022777"/>
    </source>
</evidence>
<dbReference type="STRING" id="1834191.A5886_001124"/>
<evidence type="ECO:0000256" key="2">
    <source>
        <dbReference type="ARBA" id="ARBA00022679"/>
    </source>
</evidence>
<protein>
    <recommendedName>
        <fullName evidence="7">Glycerate kinase</fullName>
    </recommendedName>
</protein>
<gene>
    <name evidence="5" type="ORF">A5886_001124</name>
</gene>
<dbReference type="EMBL" id="NGKU01000001">
    <property type="protein sequence ID" value="OTN76048.1"/>
    <property type="molecule type" value="Genomic_DNA"/>
</dbReference>
<dbReference type="RefSeq" id="WP_086274047.1">
    <property type="nucleotide sequence ID" value="NZ_NGKU01000001.1"/>
</dbReference>
<dbReference type="Proteomes" id="UP000195043">
    <property type="component" value="Unassembled WGS sequence"/>
</dbReference>
<dbReference type="PANTHER" id="PTHR21599">
    <property type="entry name" value="GLYCERATE KINASE"/>
    <property type="match status" value="1"/>
</dbReference>
<evidence type="ECO:0000256" key="4">
    <source>
        <dbReference type="PIRNR" id="PIRNR006078"/>
    </source>
</evidence>
<proteinExistence type="inferred from homology"/>
<dbReference type="GO" id="GO:0031388">
    <property type="term" value="P:organic acid phosphorylation"/>
    <property type="evidence" value="ECO:0007669"/>
    <property type="project" value="UniProtKB-UniRule"/>
</dbReference>
<dbReference type="InterPro" id="IPR018197">
    <property type="entry name" value="Glycerate_kinase_RE-like"/>
</dbReference>
<keyword evidence="6" id="KW-1185">Reference proteome</keyword>
<dbReference type="AlphaFoldDB" id="A0A242A4T1"/>
<evidence type="ECO:0008006" key="7">
    <source>
        <dbReference type="Google" id="ProtNLM"/>
    </source>
</evidence>
<reference evidence="5 6" key="1">
    <citation type="submission" date="2017-05" db="EMBL/GenBank/DDBJ databases">
        <title>The Genome Sequence of Enterococcus sp. 8G7_MSG3316.</title>
        <authorList>
            <consortium name="The Broad Institute Genomics Platform"/>
            <consortium name="The Broad Institute Genomic Center for Infectious Diseases"/>
            <person name="Earl A."/>
            <person name="Manson A."/>
            <person name="Schwartman J."/>
            <person name="Gilmore M."/>
            <person name="Abouelleil A."/>
            <person name="Cao P."/>
            <person name="Chapman S."/>
            <person name="Cusick C."/>
            <person name="Shea T."/>
            <person name="Young S."/>
            <person name="Neafsey D."/>
            <person name="Nusbaum C."/>
            <person name="Birren B."/>
        </authorList>
    </citation>
    <scope>NUCLEOTIDE SEQUENCE [LARGE SCALE GENOMIC DNA]</scope>
    <source>
        <strain evidence="5 6">8G7_MSG3316</strain>
    </source>
</reference>
<comment type="caution">
    <text evidence="5">The sequence shown here is derived from an EMBL/GenBank/DDBJ whole genome shotgun (WGS) entry which is preliminary data.</text>
</comment>
<dbReference type="Pfam" id="PF02595">
    <property type="entry name" value="Gly_kinase"/>
    <property type="match status" value="1"/>
</dbReference>
<evidence type="ECO:0000313" key="6">
    <source>
        <dbReference type="Proteomes" id="UP000195043"/>
    </source>
</evidence>
<dbReference type="Gene3D" id="3.90.1510.10">
    <property type="entry name" value="Glycerate kinase, domain 2"/>
    <property type="match status" value="1"/>
</dbReference>
<keyword evidence="2 4" id="KW-0808">Transferase</keyword>
<organism evidence="5 6">
    <name type="scientific">Candidatus Enterococcus testudinis</name>
    <dbReference type="NCBI Taxonomy" id="1834191"/>
    <lineage>
        <taxon>Bacteria</taxon>
        <taxon>Bacillati</taxon>
        <taxon>Bacillota</taxon>
        <taxon>Bacilli</taxon>
        <taxon>Lactobacillales</taxon>
        <taxon>Enterococcaceae</taxon>
        <taxon>Enterococcus</taxon>
    </lineage>
</organism>
<dbReference type="PIRSF" id="PIRSF006078">
    <property type="entry name" value="GlxK"/>
    <property type="match status" value="1"/>
</dbReference>
<evidence type="ECO:0000313" key="5">
    <source>
        <dbReference type="EMBL" id="OTN76048.1"/>
    </source>
</evidence>
<dbReference type="OrthoDB" id="9774290at2"/>